<gene>
    <name evidence="1" type="primary">cas5u6u</name>
    <name evidence="1" type="ORF">CE169_05310</name>
</gene>
<dbReference type="EMBL" id="NJNR01000022">
    <property type="protein sequence ID" value="RDX08771.1"/>
    <property type="molecule type" value="Genomic_DNA"/>
</dbReference>
<proteinExistence type="predicted"/>
<organism evidence="1 2">
    <name type="scientific">Bifidobacterium longum</name>
    <dbReference type="NCBI Taxonomy" id="216816"/>
    <lineage>
        <taxon>Bacteria</taxon>
        <taxon>Bacillati</taxon>
        <taxon>Actinomycetota</taxon>
        <taxon>Actinomycetes</taxon>
        <taxon>Bifidobacteriales</taxon>
        <taxon>Bifidobacteriaceae</taxon>
        <taxon>Bifidobacterium</taxon>
    </lineage>
</organism>
<dbReference type="InterPro" id="IPR019089">
    <property type="entry name" value="Cas_GSU0054"/>
</dbReference>
<accession>A0A3D8TZA6</accession>
<dbReference type="Proteomes" id="UP000257074">
    <property type="component" value="Unassembled WGS sequence"/>
</dbReference>
<evidence type="ECO:0000313" key="2">
    <source>
        <dbReference type="Proteomes" id="UP000257074"/>
    </source>
</evidence>
<name>A0A3D8TZA6_BIFLN</name>
<dbReference type="NCBIfam" id="TIGR02165">
    <property type="entry name" value="cas5_6_GSU0054"/>
    <property type="match status" value="1"/>
</dbReference>
<sequence length="580" mass="65602">MPFTITARFLLHTYQGADTTGKPERYPSPERLYKALVSTAYGAFGFNSKYAKQESRVSDQQLEAVFRWLETNPPDAIRAPRMSRRNGSDAIVYRDRGSRSKKIAADKKNVSAVCSTAYPDTNEGTLIWQWKQEPDADIADLLSRLCWEVPYLGEACSPVNLTTTNVPDDEFPVDPDNSLYKSDDDLSAARMAATVEFDVPDIGHLQELQRGYEQVYPRKVPASNGSEEEKTVLSNTLTDCVRSIGYQRKQGWIASSEMRPWQHGFFIPAAVAATKSSATVDDEHDVAWNPDESTFVAWSVALHRLLVRQWGYGASPLLTGRYEKGSTVPRPANNVAIQVLTAGMPVRDDELRECLPGFLVMVPHDMPVDEIDHLADVCDTLRKQQLFYARQSETLCLGEAMEVDLDTFWQPVKSGYRRLWTPYPLCIKETRKFRSRTDSNRLWNVQDSMALAIAYVWREYFTHRQDDADTDEAVSSPSVSIRESRYWSMADCVNNPESGVHIYDAHDETRTPMTDYVHKTQPGNLLMGMTALLSFDKQQWPIEQSAIAIGQSRHLGGGFLVPVDVYTQLIDKNGKPVWLR</sequence>
<comment type="caution">
    <text evidence="1">The sequence shown here is derived from an EMBL/GenBank/DDBJ whole genome shotgun (WGS) entry which is preliminary data.</text>
</comment>
<reference evidence="1 2" key="1">
    <citation type="journal article" date="2017" name="Anaerobe">
        <title>Quantification, isolation and characterization of Bifidobacterium from the vaginal microbiomes of reproductive aged women.</title>
        <authorList>
            <person name="Freitas A.C."/>
            <person name="Hill J.E."/>
        </authorList>
    </citation>
    <scope>NUCLEOTIDE SEQUENCE [LARGE SCALE GENOMIC DNA]</scope>
    <source>
        <strain evidence="1 2">N6D05</strain>
    </source>
</reference>
<dbReference type="RefSeq" id="WP_115778714.1">
    <property type="nucleotide sequence ID" value="NZ_NJNR01000022.1"/>
</dbReference>
<dbReference type="AlphaFoldDB" id="A0A3D8TZA6"/>
<protein>
    <submittedName>
        <fullName evidence="1">Type I-U CRISPR-associated protein Cas5/Cas6</fullName>
    </submittedName>
</protein>
<evidence type="ECO:0000313" key="1">
    <source>
        <dbReference type="EMBL" id="RDX08771.1"/>
    </source>
</evidence>